<dbReference type="Proteomes" id="UP000257109">
    <property type="component" value="Unassembled WGS sequence"/>
</dbReference>
<accession>A0A371HZI9</accession>
<evidence type="ECO:0000313" key="1">
    <source>
        <dbReference type="EMBL" id="RDY08218.1"/>
    </source>
</evidence>
<comment type="caution">
    <text evidence="1">The sequence shown here is derived from an EMBL/GenBank/DDBJ whole genome shotgun (WGS) entry which is preliminary data.</text>
</comment>
<dbReference type="AlphaFoldDB" id="A0A371HZI9"/>
<dbReference type="EMBL" id="QJKJ01001324">
    <property type="protein sequence ID" value="RDY08218.1"/>
    <property type="molecule type" value="Genomic_DNA"/>
</dbReference>
<reference evidence="1" key="1">
    <citation type="submission" date="2018-05" db="EMBL/GenBank/DDBJ databases">
        <title>Draft genome of Mucuna pruriens seed.</title>
        <authorList>
            <person name="Nnadi N.E."/>
            <person name="Vos R."/>
            <person name="Hasami M.H."/>
            <person name="Devisetty U.K."/>
            <person name="Aguiy J.C."/>
        </authorList>
    </citation>
    <scope>NUCLEOTIDE SEQUENCE [LARGE SCALE GENOMIC DNA]</scope>
    <source>
        <strain evidence="1">JCA_2017</strain>
    </source>
</reference>
<protein>
    <submittedName>
        <fullName evidence="1">Uncharacterized protein</fullName>
    </submittedName>
</protein>
<keyword evidence="2" id="KW-1185">Reference proteome</keyword>
<proteinExistence type="predicted"/>
<name>A0A371HZI9_MUCPR</name>
<feature type="non-terminal residue" evidence="1">
    <location>
        <position position="70"/>
    </location>
</feature>
<organism evidence="1 2">
    <name type="scientific">Mucuna pruriens</name>
    <name type="common">Velvet bean</name>
    <name type="synonym">Dolichos pruriens</name>
    <dbReference type="NCBI Taxonomy" id="157652"/>
    <lineage>
        <taxon>Eukaryota</taxon>
        <taxon>Viridiplantae</taxon>
        <taxon>Streptophyta</taxon>
        <taxon>Embryophyta</taxon>
        <taxon>Tracheophyta</taxon>
        <taxon>Spermatophyta</taxon>
        <taxon>Magnoliopsida</taxon>
        <taxon>eudicotyledons</taxon>
        <taxon>Gunneridae</taxon>
        <taxon>Pentapetalae</taxon>
        <taxon>rosids</taxon>
        <taxon>fabids</taxon>
        <taxon>Fabales</taxon>
        <taxon>Fabaceae</taxon>
        <taxon>Papilionoideae</taxon>
        <taxon>50 kb inversion clade</taxon>
        <taxon>NPAAA clade</taxon>
        <taxon>indigoferoid/millettioid clade</taxon>
        <taxon>Phaseoleae</taxon>
        <taxon>Mucuna</taxon>
    </lineage>
</organism>
<evidence type="ECO:0000313" key="2">
    <source>
        <dbReference type="Proteomes" id="UP000257109"/>
    </source>
</evidence>
<gene>
    <name evidence="1" type="ORF">CR513_07586</name>
</gene>
<sequence length="70" mass="8083">MLDVVSSHNDILQTSSRDEIFEHLDLSNFEVCVECIKRKRTDIRKLSVERAKDVLELIHTYICGSFPTTS</sequence>